<reference evidence="1 2" key="1">
    <citation type="submission" date="2013-06" db="EMBL/GenBank/DDBJ databases">
        <authorList>
            <person name="Weinstock G."/>
            <person name="Sodergren E."/>
            <person name="Lobos E.A."/>
            <person name="Fulton L."/>
            <person name="Fulton R."/>
            <person name="Courtney L."/>
            <person name="Fronick C."/>
            <person name="O'Laughlin M."/>
            <person name="Godfrey J."/>
            <person name="Wilson R.M."/>
            <person name="Miner T."/>
            <person name="Farmer C."/>
            <person name="Delehaunty K."/>
            <person name="Cordes M."/>
            <person name="Minx P."/>
            <person name="Tomlinson C."/>
            <person name="Chen J."/>
            <person name="Wollam A."/>
            <person name="Pepin K.H."/>
            <person name="Bhonagiri V."/>
            <person name="Zhang X."/>
            <person name="Warren W."/>
            <person name="Mitreva M."/>
            <person name="Mardis E.R."/>
            <person name="Wilson R.K."/>
        </authorList>
    </citation>
    <scope>NUCLEOTIDE SEQUENCE [LARGE SCALE GENOMIC DNA]</scope>
    <source>
        <strain evidence="1 2">ATCC 29426</strain>
    </source>
</reference>
<organism evidence="1 2">
    <name type="scientific">Prevotella disiens JCM 6334 = ATCC 29426</name>
    <dbReference type="NCBI Taxonomy" id="1235811"/>
    <lineage>
        <taxon>Bacteria</taxon>
        <taxon>Pseudomonadati</taxon>
        <taxon>Bacteroidota</taxon>
        <taxon>Bacteroidia</taxon>
        <taxon>Bacteroidales</taxon>
        <taxon>Prevotellaceae</taxon>
        <taxon>Prevotella</taxon>
    </lineage>
</organism>
<evidence type="ECO:0000313" key="2">
    <source>
        <dbReference type="Proteomes" id="UP000016660"/>
    </source>
</evidence>
<accession>A0ABP2Y919</accession>
<sequence length="40" mass="4491">MPVFHLMPCVFGKFPCCIIMDDIINGLVGHLYPLTLVQIT</sequence>
<proteinExistence type="predicted"/>
<protein>
    <submittedName>
        <fullName evidence="1">Uncharacterized protein</fullName>
    </submittedName>
</protein>
<dbReference type="EMBL" id="AWUY01000057">
    <property type="protein sequence ID" value="ERJ79043.1"/>
    <property type="molecule type" value="Genomic_DNA"/>
</dbReference>
<dbReference type="Proteomes" id="UP000016660">
    <property type="component" value="Unassembled WGS sequence"/>
</dbReference>
<comment type="caution">
    <text evidence="1">The sequence shown here is derived from an EMBL/GenBank/DDBJ whole genome shotgun (WGS) entry which is preliminary data.</text>
</comment>
<evidence type="ECO:0000313" key="1">
    <source>
        <dbReference type="EMBL" id="ERJ79043.1"/>
    </source>
</evidence>
<keyword evidence="2" id="KW-1185">Reference proteome</keyword>
<gene>
    <name evidence="1" type="ORF">HMPREF0653_00722</name>
</gene>
<name>A0ABP2Y919_9BACT</name>